<evidence type="ECO:0000313" key="2">
    <source>
        <dbReference type="Proteomes" id="UP000024942"/>
    </source>
</evidence>
<keyword evidence="2" id="KW-1185">Reference proteome</keyword>
<dbReference type="AlphaFoldDB" id="A0A059G4V6"/>
<name>A0A059G4V6_9PROT</name>
<dbReference type="SUPFAM" id="SSF158837">
    <property type="entry name" value="AGR C 984p-like"/>
    <property type="match status" value="1"/>
</dbReference>
<dbReference type="PATRIC" id="fig|1280953.3.peg.2761"/>
<gene>
    <name evidence="1" type="ORF">HOC_13729</name>
</gene>
<proteinExistence type="predicted"/>
<dbReference type="Proteomes" id="UP000024942">
    <property type="component" value="Unassembled WGS sequence"/>
</dbReference>
<dbReference type="RefSeq" id="WP_035539519.1">
    <property type="nucleotide sequence ID" value="NZ_ARYL01000021.1"/>
</dbReference>
<organism evidence="1 2">
    <name type="scientific">Hyphomonas oceanitis SCH89</name>
    <dbReference type="NCBI Taxonomy" id="1280953"/>
    <lineage>
        <taxon>Bacteria</taxon>
        <taxon>Pseudomonadati</taxon>
        <taxon>Pseudomonadota</taxon>
        <taxon>Alphaproteobacteria</taxon>
        <taxon>Hyphomonadales</taxon>
        <taxon>Hyphomonadaceae</taxon>
        <taxon>Hyphomonas</taxon>
    </lineage>
</organism>
<protein>
    <submittedName>
        <fullName evidence="1">Putative flagellar protein</fullName>
    </submittedName>
</protein>
<dbReference type="eggNOG" id="ENOG502ZBJH">
    <property type="taxonomic scope" value="Bacteria"/>
</dbReference>
<keyword evidence="1" id="KW-0969">Cilium</keyword>
<dbReference type="Pfam" id="PF06748">
    <property type="entry name" value="DUF1217"/>
    <property type="match status" value="1"/>
</dbReference>
<dbReference type="InterPro" id="IPR023157">
    <property type="entry name" value="AGR-C-984p-like_sf"/>
</dbReference>
<evidence type="ECO:0000313" key="1">
    <source>
        <dbReference type="EMBL" id="KDA01836.1"/>
    </source>
</evidence>
<sequence>MFQPVIPLSGNSGWKFLEATYDRQLKSYTDSPQVKMDRDYLIEKFSEPVAVEDFLKDTRLLRVSLTAFDLGGEEWKRGFIDKVLSEVSDPDSTFLTRLNNPKYTAFANAMKPVDGKITLTPAAVSAMATQYESAAFEAAVGEVDDNMRISLNYKSEIGSIVGSSSSESAKIYRMLANVPVRTLLEGAMNLPSDIRKLPIERQADIFKERLQSTFGIRDVSELSSPEIIDKAIQRFHVMQSINEGISNYSPAAAALTLLGNGLGSQGSQNLFLSLL</sequence>
<dbReference type="Gene3D" id="1.10.3700.10">
    <property type="entry name" value="AGR C 984p-like"/>
    <property type="match status" value="1"/>
</dbReference>
<keyword evidence="1" id="KW-0966">Cell projection</keyword>
<dbReference type="InterPro" id="IPR010626">
    <property type="entry name" value="DUF1217"/>
</dbReference>
<keyword evidence="1" id="KW-0282">Flagellum</keyword>
<accession>A0A059G4V6</accession>
<reference evidence="1 2" key="1">
    <citation type="journal article" date="2014" name="Antonie Van Leeuwenhoek">
        <title>Hyphomonas beringensis sp. nov. and Hyphomonas chukchiensis sp. nov., isolated from surface seawater of the Bering Sea and Chukchi Sea.</title>
        <authorList>
            <person name="Li C."/>
            <person name="Lai Q."/>
            <person name="Li G."/>
            <person name="Dong C."/>
            <person name="Wang J."/>
            <person name="Liao Y."/>
            <person name="Shao Z."/>
        </authorList>
    </citation>
    <scope>NUCLEOTIDE SEQUENCE [LARGE SCALE GENOMIC DNA]</scope>
    <source>
        <strain evidence="1 2">SCH89</strain>
    </source>
</reference>
<comment type="caution">
    <text evidence="1">The sequence shown here is derived from an EMBL/GenBank/DDBJ whole genome shotgun (WGS) entry which is preliminary data.</text>
</comment>
<dbReference type="OrthoDB" id="7824597at2"/>
<dbReference type="STRING" id="1280953.HOC_13729"/>
<dbReference type="EMBL" id="ARYL01000021">
    <property type="protein sequence ID" value="KDA01836.1"/>
    <property type="molecule type" value="Genomic_DNA"/>
</dbReference>